<evidence type="ECO:0000256" key="1">
    <source>
        <dbReference type="ARBA" id="ARBA00008059"/>
    </source>
</evidence>
<accession>A0A1H3B843</accession>
<dbReference type="STRING" id="1058.SAMN05421783_12344"/>
<evidence type="ECO:0000256" key="2">
    <source>
        <dbReference type="ARBA" id="ARBA00022741"/>
    </source>
</evidence>
<dbReference type="NCBIfam" id="NF038214">
    <property type="entry name" value="IS21_help_AAA"/>
    <property type="match status" value="1"/>
</dbReference>
<dbReference type="AlphaFoldDB" id="A0A1H3B843"/>
<proteinExistence type="inferred from homology"/>
<dbReference type="InterPro" id="IPR002611">
    <property type="entry name" value="IstB_ATP-bd"/>
</dbReference>
<dbReference type="PANTHER" id="PTHR30050:SF4">
    <property type="entry name" value="ATP-BINDING PROTEIN RV3427C IN INSERTION SEQUENCE-RELATED"/>
    <property type="match status" value="1"/>
</dbReference>
<keyword evidence="6" id="KW-1185">Reference proteome</keyword>
<keyword evidence="2" id="KW-0547">Nucleotide-binding</keyword>
<evidence type="ECO:0000313" key="5">
    <source>
        <dbReference type="EMBL" id="SDX38106.1"/>
    </source>
</evidence>
<dbReference type="CDD" id="cd00009">
    <property type="entry name" value="AAA"/>
    <property type="match status" value="1"/>
</dbReference>
<sequence>MLHHPTLDKLQQLRLLGMSTALREQLDLPDIHTLGFEERLGLLVDRELTLREDRRLQTRLRQAKLKHSACLEDLDYTTPRGLDRGLVTQLATGQWIREGLNCLVLGPTGIGKTWLACALAQQACRQGFTTRYLRAPRLFEELRLAHADGGFPKLMRSFAKTDLLLLDDWGLMGLDAEARRDLLELLDDRHGQRATLITSQLPLEHWHDLIGDPTLADAILDRLVHNAYRITLKGESMRKRHARTLTPSVPAE</sequence>
<dbReference type="InterPro" id="IPR027417">
    <property type="entry name" value="P-loop_NTPase"/>
</dbReference>
<gene>
    <name evidence="5" type="ORF">SAMN05421783_12344</name>
</gene>
<dbReference type="InterPro" id="IPR028350">
    <property type="entry name" value="DNAC/IstB-like"/>
</dbReference>
<evidence type="ECO:0000313" key="6">
    <source>
        <dbReference type="Proteomes" id="UP000198816"/>
    </source>
</evidence>
<dbReference type="SMART" id="SM00382">
    <property type="entry name" value="AAA"/>
    <property type="match status" value="1"/>
</dbReference>
<dbReference type="Proteomes" id="UP000198816">
    <property type="component" value="Unassembled WGS sequence"/>
</dbReference>
<feature type="domain" description="AAA+ ATPase" evidence="4">
    <location>
        <begin position="98"/>
        <end position="231"/>
    </location>
</feature>
<dbReference type="FunFam" id="3.40.50.300:FF:001361">
    <property type="entry name" value="AAA family ATPase"/>
    <property type="match status" value="1"/>
</dbReference>
<dbReference type="GO" id="GO:0006260">
    <property type="term" value="P:DNA replication"/>
    <property type="evidence" value="ECO:0007669"/>
    <property type="project" value="TreeGrafter"/>
</dbReference>
<dbReference type="SUPFAM" id="SSF52540">
    <property type="entry name" value="P-loop containing nucleoside triphosphate hydrolases"/>
    <property type="match status" value="1"/>
</dbReference>
<keyword evidence="3" id="KW-0067">ATP-binding</keyword>
<dbReference type="OrthoDB" id="8150723at2"/>
<dbReference type="InterPro" id="IPR003593">
    <property type="entry name" value="AAA+_ATPase"/>
</dbReference>
<protein>
    <submittedName>
        <fullName evidence="5">DNA replication protein DnaC</fullName>
    </submittedName>
</protein>
<dbReference type="InterPro" id="IPR047661">
    <property type="entry name" value="IstB"/>
</dbReference>
<organism evidence="5 6">
    <name type="scientific">Thiocapsa roseopersicina</name>
    <dbReference type="NCBI Taxonomy" id="1058"/>
    <lineage>
        <taxon>Bacteria</taxon>
        <taxon>Pseudomonadati</taxon>
        <taxon>Pseudomonadota</taxon>
        <taxon>Gammaproteobacteria</taxon>
        <taxon>Chromatiales</taxon>
        <taxon>Chromatiaceae</taxon>
        <taxon>Thiocapsa</taxon>
    </lineage>
</organism>
<dbReference type="PIRSF" id="PIRSF003073">
    <property type="entry name" value="DNAC_TnpB_IstB"/>
    <property type="match status" value="1"/>
</dbReference>
<name>A0A1H3B843_THIRO</name>
<dbReference type="EMBL" id="FNNZ01000023">
    <property type="protein sequence ID" value="SDX38106.1"/>
    <property type="molecule type" value="Genomic_DNA"/>
</dbReference>
<dbReference type="Pfam" id="PF01695">
    <property type="entry name" value="IstB_IS21"/>
    <property type="match status" value="1"/>
</dbReference>
<evidence type="ECO:0000256" key="3">
    <source>
        <dbReference type="ARBA" id="ARBA00022840"/>
    </source>
</evidence>
<dbReference type="RefSeq" id="WP_093036283.1">
    <property type="nucleotide sequence ID" value="NZ_FNNZ01000023.1"/>
</dbReference>
<evidence type="ECO:0000259" key="4">
    <source>
        <dbReference type="SMART" id="SM00382"/>
    </source>
</evidence>
<dbReference type="PANTHER" id="PTHR30050">
    <property type="entry name" value="CHROMOSOMAL REPLICATION INITIATOR PROTEIN DNAA"/>
    <property type="match status" value="1"/>
</dbReference>
<reference evidence="6" key="1">
    <citation type="submission" date="2016-10" db="EMBL/GenBank/DDBJ databases">
        <authorList>
            <person name="Varghese N."/>
            <person name="Submissions S."/>
        </authorList>
    </citation>
    <scope>NUCLEOTIDE SEQUENCE [LARGE SCALE GENOMIC DNA]</scope>
    <source>
        <strain evidence="6">DSM 217</strain>
    </source>
</reference>
<dbReference type="GO" id="GO:0005524">
    <property type="term" value="F:ATP binding"/>
    <property type="evidence" value="ECO:0007669"/>
    <property type="project" value="UniProtKB-KW"/>
</dbReference>
<comment type="similarity">
    <text evidence="1">Belongs to the IS21/IS1162 putative ATP-binding protein family.</text>
</comment>
<dbReference type="Gene3D" id="3.40.50.300">
    <property type="entry name" value="P-loop containing nucleotide triphosphate hydrolases"/>
    <property type="match status" value="1"/>
</dbReference>